<keyword evidence="1" id="KW-0547">Nucleotide-binding</keyword>
<dbReference type="Proteomes" id="UP000256941">
    <property type="component" value="Unassembled WGS sequence"/>
</dbReference>
<dbReference type="InterPro" id="IPR003439">
    <property type="entry name" value="ABC_transporter-like_ATP-bd"/>
</dbReference>
<dbReference type="PANTHER" id="PTHR43790">
    <property type="entry name" value="CARBOHYDRATE TRANSPORT ATP-BINDING PROTEIN MG119-RELATED"/>
    <property type="match status" value="1"/>
</dbReference>
<feature type="domain" description="ABC transporter" evidence="3">
    <location>
        <begin position="10"/>
        <end position="250"/>
    </location>
</feature>
<dbReference type="PANTHER" id="PTHR43790:SF8">
    <property type="entry name" value="SUGAR ABC TRANSPORTER ATP-BINDING PROTEIN"/>
    <property type="match status" value="1"/>
</dbReference>
<dbReference type="SMART" id="SM00382">
    <property type="entry name" value="AAA"/>
    <property type="match status" value="1"/>
</dbReference>
<dbReference type="InterPro" id="IPR003593">
    <property type="entry name" value="AAA+_ATPase"/>
</dbReference>
<accession>A0A3D9Y1Y2</accession>
<dbReference type="RefSeq" id="WP_072463600.1">
    <property type="nucleotide sequence ID" value="NZ_CP038196.1"/>
</dbReference>
<dbReference type="CDD" id="cd03216">
    <property type="entry name" value="ABC_Carb_Monos_I"/>
    <property type="match status" value="1"/>
</dbReference>
<dbReference type="InterPro" id="IPR050107">
    <property type="entry name" value="ABC_carbohydrate_import_ATPase"/>
</dbReference>
<sequence length="265" mass="28345">MATHTPPPVLEVRNVSVRFGGVAALTDVSMAVWPGEVVALVGDNGAGKSTLVKTISGIQQPDSGEILVAGRAHAMKGPQDAAAAGIQTVYQDLALCDNLDTVQNLFLGREICLPWWKGRRMDRARMEKRAREVLSDLDVKIRDTRVPSSSLSGGQRQSVAICRSILANPQVVLLDEPTAALGVAQRKQVLALIERLKAQGRAVVIISHDIGDVQQIADRVVVLRLGRKVAEVTRGGYSRDELIAAMTGALDAAELAALRQELAHG</sequence>
<evidence type="ECO:0000259" key="3">
    <source>
        <dbReference type="PROSITE" id="PS50893"/>
    </source>
</evidence>
<keyword evidence="2 4" id="KW-0067">ATP-binding</keyword>
<dbReference type="AlphaFoldDB" id="A0A3D9Y1Y2"/>
<comment type="caution">
    <text evidence="4">The sequence shown here is derived from an EMBL/GenBank/DDBJ whole genome shotgun (WGS) entry which is preliminary data.</text>
</comment>
<dbReference type="EMBL" id="QTUJ01000001">
    <property type="protein sequence ID" value="REF73189.1"/>
    <property type="molecule type" value="Genomic_DNA"/>
</dbReference>
<dbReference type="PROSITE" id="PS50893">
    <property type="entry name" value="ABC_TRANSPORTER_2"/>
    <property type="match status" value="1"/>
</dbReference>
<dbReference type="GO" id="GO:0005524">
    <property type="term" value="F:ATP binding"/>
    <property type="evidence" value="ECO:0007669"/>
    <property type="project" value="UniProtKB-KW"/>
</dbReference>
<dbReference type="SUPFAM" id="SSF52540">
    <property type="entry name" value="P-loop containing nucleoside triphosphate hydrolases"/>
    <property type="match status" value="1"/>
</dbReference>
<evidence type="ECO:0000256" key="1">
    <source>
        <dbReference type="ARBA" id="ARBA00022741"/>
    </source>
</evidence>
<dbReference type="InterPro" id="IPR027417">
    <property type="entry name" value="P-loop_NTPase"/>
</dbReference>
<gene>
    <name evidence="4" type="ORF">BDD41_1720</name>
</gene>
<evidence type="ECO:0000313" key="4">
    <source>
        <dbReference type="EMBL" id="REF73189.1"/>
    </source>
</evidence>
<proteinExistence type="predicted"/>
<evidence type="ECO:0000256" key="2">
    <source>
        <dbReference type="ARBA" id="ARBA00022840"/>
    </source>
</evidence>
<reference evidence="4 5" key="1">
    <citation type="submission" date="2018-08" db="EMBL/GenBank/DDBJ databases">
        <title>Genomic Encyclopedia of Archaeal and Bacterial Type Strains, Phase II (KMG-II): from individual species to whole genera.</title>
        <authorList>
            <person name="Goeker M."/>
        </authorList>
    </citation>
    <scope>NUCLEOTIDE SEQUENCE [LARGE SCALE GENOMIC DNA]</scope>
    <source>
        <strain evidence="4 5">DSM 17099</strain>
    </source>
</reference>
<protein>
    <submittedName>
        <fullName evidence="4">Monosaccharide ABC transporter ATP-binding protein (CUT2 family)</fullName>
    </submittedName>
</protein>
<organism evidence="4 5">
    <name type="scientific">Paracoccus versutus</name>
    <name type="common">Thiobacillus versutus</name>
    <dbReference type="NCBI Taxonomy" id="34007"/>
    <lineage>
        <taxon>Bacteria</taxon>
        <taxon>Pseudomonadati</taxon>
        <taxon>Pseudomonadota</taxon>
        <taxon>Alphaproteobacteria</taxon>
        <taxon>Rhodobacterales</taxon>
        <taxon>Paracoccaceae</taxon>
        <taxon>Paracoccus</taxon>
    </lineage>
</organism>
<dbReference type="Gene3D" id="3.40.50.300">
    <property type="entry name" value="P-loop containing nucleotide triphosphate hydrolases"/>
    <property type="match status" value="1"/>
</dbReference>
<evidence type="ECO:0000313" key="5">
    <source>
        <dbReference type="Proteomes" id="UP000256941"/>
    </source>
</evidence>
<dbReference type="Pfam" id="PF00005">
    <property type="entry name" value="ABC_tran"/>
    <property type="match status" value="1"/>
</dbReference>
<dbReference type="GO" id="GO:0016887">
    <property type="term" value="F:ATP hydrolysis activity"/>
    <property type="evidence" value="ECO:0007669"/>
    <property type="project" value="InterPro"/>
</dbReference>
<name>A0A3D9Y1Y2_PARVE</name>